<feature type="transmembrane region" description="Helical" evidence="16">
    <location>
        <begin position="63"/>
        <end position="93"/>
    </location>
</feature>
<dbReference type="Pfam" id="PF16209">
    <property type="entry name" value="PhoLip_ATPase_N"/>
    <property type="match status" value="1"/>
</dbReference>
<sequence>MSFFGLDCTRKKEGEVERKIRANDREYNLSFKYATNSIKTSKYNPFTFLPLNLFEQFQRIANAYFLFLLILQVIPAISSLSWFTTVVPLVLVLSVTAAKDAIDDIVSTHIHSLFIFLSFFPLLRGDDSEISHVKYTMNPVCFLKCCFKTVFLYSYVFFSLSLSLHRETNLKVKQALTVTGDMGENLEALAEFNGEVCCEPPNNRLDRFTGTLTFNSQKYSLDNERVLLRGCTLRNTDWCFGLVLFAGPETKLMQNCGKSTFKRTSIDRLMNVLVLFIFGLLALMCIILAVGNGIWENHAGSKFKAFLPREENTVFSAFLTFWSYIIILNTVVPISLYVSMEVIRLGNSYYINWDRTMYHAGSDTPAEARTTTLNEELGQIKYIFSDKTGTLTQNIMTFNKCSINGKSYGQDQSVVLKQSPGEMTPVDFSFNRLADPKFLFYDHSLVEGVKLELPDVHAFFRLLALCHTVMAEEKREGDLVYQAQSPDEGALVTAARNFGFVFRSRSPETVTIEEMGIQRTYELLAILDFNNVRKRMSVIVRNPEGKLSLYCKGADTIIYERLHPSCSEVMKVTTEHLNEFAGEGLRTLVLAYKDLDEEYFSEWKQRHHESSVALEDREEKLEKLYEEIEKDMMLIGATAVEDKLQDGVTQTLEQLAKAEIKIWVLTGDKQETAENIGYSCNLLREEMNEVFVVAANSPEEAFALESNMELEFLRTACICKTVICCRVTPLQKAQVVELVKKYKKAVTLAIGDGANDVSMIKAAHIGVGISGQEGMQAVLSSDFSFAQFRFLQRLLLVHGRWSYLRMCKFLRYFFYKNFTFTFVHFWYAFFCGFSAQTVYDEGYITLYNLVYTALPVLGMSLFDQDVNAGWSLEYPQLYVPGQLSQYFSKRAFMMCALHSWYSSLVLFFVPYAAIYDTARDNGKDGTDYQSFALITETCLTVTVCLGLDLSYWTVVNHLFVWGSLGMFFILTFTMYTDGLYRLRPSSFAFIGTARNCLNQPNVWLTVALTAILCVLPVVVYRFLSSQISPTINEKVRYKVCQMKEPAPRPRRTRLTRRSTRRSGYAFSHAHGYGDLMTSGRYLRRNALTCSTGLIPTGRSPGFKPTGRSAGYSPVGREQNPKQKVEPTSLQVFRAVKDSFF</sequence>
<dbReference type="PROSITE" id="PS00154">
    <property type="entry name" value="ATPASE_E1_E2"/>
    <property type="match status" value="1"/>
</dbReference>
<feature type="transmembrane region" description="Helical" evidence="16">
    <location>
        <begin position="809"/>
        <end position="830"/>
    </location>
</feature>
<feature type="transmembrane region" description="Helical" evidence="16">
    <location>
        <begin position="842"/>
        <end position="862"/>
    </location>
</feature>
<evidence type="ECO:0000256" key="7">
    <source>
        <dbReference type="ARBA" id="ARBA00022840"/>
    </source>
</evidence>
<evidence type="ECO:0000259" key="18">
    <source>
        <dbReference type="Pfam" id="PF16209"/>
    </source>
</evidence>
<evidence type="ECO:0000256" key="3">
    <source>
        <dbReference type="ARBA" id="ARBA00008109"/>
    </source>
</evidence>
<reference evidence="20" key="2">
    <citation type="submission" date="2025-09" db="UniProtKB">
        <authorList>
            <consortium name="Ensembl"/>
        </authorList>
    </citation>
    <scope>IDENTIFICATION</scope>
</reference>
<dbReference type="AlphaFoldDB" id="A0A8C1IDW5"/>
<dbReference type="InterPro" id="IPR023298">
    <property type="entry name" value="ATPase_P-typ_TM_dom_sf"/>
</dbReference>
<dbReference type="PANTHER" id="PTHR24092:SF52">
    <property type="entry name" value="PHOSPHOLIPID-TRANSPORTING ATPASE FETA"/>
    <property type="match status" value="1"/>
</dbReference>
<evidence type="ECO:0000256" key="15">
    <source>
        <dbReference type="PIRSR" id="PIRSR606539-3"/>
    </source>
</evidence>
<feature type="binding site" evidence="15">
    <location>
        <position position="388"/>
    </location>
    <ligand>
        <name>Mg(2+)</name>
        <dbReference type="ChEBI" id="CHEBI:18420"/>
    </ligand>
</feature>
<dbReference type="GO" id="GO:0007030">
    <property type="term" value="P:Golgi organization"/>
    <property type="evidence" value="ECO:0007669"/>
    <property type="project" value="TreeGrafter"/>
</dbReference>
<dbReference type="Proteomes" id="UP000694427">
    <property type="component" value="Unplaced"/>
</dbReference>
<feature type="transmembrane region" description="Helical" evidence="16">
    <location>
        <begin position="272"/>
        <end position="295"/>
    </location>
</feature>
<dbReference type="InterPro" id="IPR001757">
    <property type="entry name" value="P_typ_ATPase"/>
</dbReference>
<feature type="binding site" evidence="14">
    <location>
        <position position="552"/>
    </location>
    <ligand>
        <name>ATP</name>
        <dbReference type="ChEBI" id="CHEBI:30616"/>
    </ligand>
</feature>
<evidence type="ECO:0000313" key="20">
    <source>
        <dbReference type="Ensembl" id="ENSCCRP00010016113.1"/>
    </source>
</evidence>
<evidence type="ECO:0000256" key="10">
    <source>
        <dbReference type="ARBA" id="ARBA00022989"/>
    </source>
</evidence>
<dbReference type="GO" id="GO:0005886">
    <property type="term" value="C:plasma membrane"/>
    <property type="evidence" value="ECO:0007669"/>
    <property type="project" value="TreeGrafter"/>
</dbReference>
<evidence type="ECO:0000256" key="2">
    <source>
        <dbReference type="ARBA" id="ARBA00004141"/>
    </source>
</evidence>
<feature type="binding site" evidence="14">
    <location>
        <position position="388"/>
    </location>
    <ligand>
        <name>ATP</name>
        <dbReference type="ChEBI" id="CHEBI:30616"/>
    </ligand>
</feature>
<comment type="cofactor">
    <cofactor evidence="1 15">
        <name>Mg(2+)</name>
        <dbReference type="ChEBI" id="CHEBI:18420"/>
    </cofactor>
</comment>
<evidence type="ECO:0000256" key="8">
    <source>
        <dbReference type="ARBA" id="ARBA00022842"/>
    </source>
</evidence>
<dbReference type="Pfam" id="PF16212">
    <property type="entry name" value="PhoLip_ATPase_C"/>
    <property type="match status" value="1"/>
</dbReference>
<dbReference type="EC" id="7.6.2.1" evidence="16"/>
<keyword evidence="11 16" id="KW-0472">Membrane</keyword>
<evidence type="ECO:0000259" key="19">
    <source>
        <dbReference type="Pfam" id="PF16212"/>
    </source>
</evidence>
<dbReference type="SFLD" id="SFLDG00002">
    <property type="entry name" value="C1.7:_P-type_atpase_like"/>
    <property type="match status" value="1"/>
</dbReference>
<dbReference type="GO" id="GO:0005524">
    <property type="term" value="F:ATP binding"/>
    <property type="evidence" value="ECO:0007669"/>
    <property type="project" value="UniProtKB-UniRule"/>
</dbReference>
<keyword evidence="8 15" id="KW-0460">Magnesium</keyword>
<dbReference type="PRINTS" id="PR00119">
    <property type="entry name" value="CATATPASE"/>
</dbReference>
<dbReference type="SUPFAM" id="SSF81660">
    <property type="entry name" value="Metal cation-transporting ATPase, ATP-binding domain N"/>
    <property type="match status" value="1"/>
</dbReference>
<feature type="binding site" evidence="14">
    <location>
        <position position="756"/>
    </location>
    <ligand>
        <name>ATP</name>
        <dbReference type="ChEBI" id="CHEBI:30616"/>
    </ligand>
</feature>
<dbReference type="InterPro" id="IPR036412">
    <property type="entry name" value="HAD-like_sf"/>
</dbReference>
<feature type="binding site" evidence="14">
    <location>
        <position position="732"/>
    </location>
    <ligand>
        <name>ATP</name>
        <dbReference type="ChEBI" id="CHEBI:30616"/>
    </ligand>
</feature>
<feature type="transmembrane region" description="Helical" evidence="16">
    <location>
        <begin position="105"/>
        <end position="123"/>
    </location>
</feature>
<feature type="binding site" evidence="14">
    <location>
        <position position="586"/>
    </location>
    <ligand>
        <name>ATP</name>
        <dbReference type="ChEBI" id="CHEBI:30616"/>
    </ligand>
</feature>
<feature type="transmembrane region" description="Helical" evidence="16">
    <location>
        <begin position="315"/>
        <end position="338"/>
    </location>
</feature>
<accession>A0A8C1IDW5</accession>
<keyword evidence="6 14" id="KW-0547">Nucleotide-binding</keyword>
<feature type="binding site" evidence="14">
    <location>
        <position position="755"/>
    </location>
    <ligand>
        <name>ATP</name>
        <dbReference type="ChEBI" id="CHEBI:30616"/>
    </ligand>
</feature>
<feature type="binding site" evidence="15">
    <location>
        <position position="386"/>
    </location>
    <ligand>
        <name>Mg(2+)</name>
        <dbReference type="ChEBI" id="CHEBI:18420"/>
    </ligand>
</feature>
<dbReference type="FunFam" id="3.40.1110.10:FF:000188">
    <property type="entry name" value="Phospholipid-transporting ATPase"/>
    <property type="match status" value="1"/>
</dbReference>
<comment type="similarity">
    <text evidence="3 16">Belongs to the cation transport ATPase (P-type) (TC 3.A.3) family. Type IV subfamily.</text>
</comment>
<feature type="active site" description="4-aspartylphosphate intermediate" evidence="13">
    <location>
        <position position="386"/>
    </location>
</feature>
<evidence type="ECO:0000256" key="1">
    <source>
        <dbReference type="ARBA" id="ARBA00001946"/>
    </source>
</evidence>
<feature type="transmembrane region" description="Helical" evidence="16">
    <location>
        <begin position="891"/>
        <end position="914"/>
    </location>
</feature>
<dbReference type="GO" id="GO:0140326">
    <property type="term" value="F:ATPase-coupled intramembrane lipid transporter activity"/>
    <property type="evidence" value="ECO:0007669"/>
    <property type="project" value="UniProtKB-EC"/>
</dbReference>
<dbReference type="InterPro" id="IPR018303">
    <property type="entry name" value="ATPase_P-typ_P_site"/>
</dbReference>
<dbReference type="GO" id="GO:0016887">
    <property type="term" value="F:ATP hydrolysis activity"/>
    <property type="evidence" value="ECO:0007669"/>
    <property type="project" value="InterPro"/>
</dbReference>
<evidence type="ECO:0000256" key="12">
    <source>
        <dbReference type="ARBA" id="ARBA00034036"/>
    </source>
</evidence>
<dbReference type="SUPFAM" id="SSF81665">
    <property type="entry name" value="Calcium ATPase, transmembrane domain M"/>
    <property type="match status" value="1"/>
</dbReference>
<dbReference type="GO" id="GO:0045332">
    <property type="term" value="P:phospholipid translocation"/>
    <property type="evidence" value="ECO:0007669"/>
    <property type="project" value="TreeGrafter"/>
</dbReference>
<evidence type="ECO:0000256" key="16">
    <source>
        <dbReference type="RuleBase" id="RU362033"/>
    </source>
</evidence>
<dbReference type="InterPro" id="IPR006539">
    <property type="entry name" value="P-type_ATPase_IV"/>
</dbReference>
<comment type="subcellular location">
    <subcellularLocation>
        <location evidence="2 16">Membrane</location>
        <topology evidence="2 16">Multi-pass membrane protein</topology>
    </subcellularLocation>
</comment>
<dbReference type="GO" id="GO:0000287">
    <property type="term" value="F:magnesium ion binding"/>
    <property type="evidence" value="ECO:0007669"/>
    <property type="project" value="UniProtKB-UniRule"/>
</dbReference>
<feature type="binding site" evidence="15">
    <location>
        <position position="752"/>
    </location>
    <ligand>
        <name>Mg(2+)</name>
        <dbReference type="ChEBI" id="CHEBI:18420"/>
    </ligand>
</feature>
<feature type="domain" description="P-type ATPase N-terminal" evidence="18">
    <location>
        <begin position="20"/>
        <end position="86"/>
    </location>
</feature>
<dbReference type="InterPro" id="IPR044492">
    <property type="entry name" value="P_typ_ATPase_HD_dom"/>
</dbReference>
<protein>
    <recommendedName>
        <fullName evidence="16">Phospholipid-transporting ATPase</fullName>
        <ecNumber evidence="16">7.6.2.1</ecNumber>
    </recommendedName>
</protein>
<feature type="transmembrane region" description="Helical" evidence="16">
    <location>
        <begin position="958"/>
        <end position="980"/>
    </location>
</feature>
<gene>
    <name evidence="20" type="primary">LOC109057227</name>
</gene>
<evidence type="ECO:0000256" key="5">
    <source>
        <dbReference type="ARBA" id="ARBA00022723"/>
    </source>
</evidence>
<feature type="region of interest" description="Disordered" evidence="17">
    <location>
        <begin position="1097"/>
        <end position="1127"/>
    </location>
</feature>
<dbReference type="SFLD" id="SFLDS00003">
    <property type="entry name" value="Haloacid_Dehalogenase"/>
    <property type="match status" value="1"/>
</dbReference>
<dbReference type="SFLD" id="SFLDF00027">
    <property type="entry name" value="p-type_atpase"/>
    <property type="match status" value="1"/>
</dbReference>
<evidence type="ECO:0000256" key="14">
    <source>
        <dbReference type="PIRSR" id="PIRSR606539-2"/>
    </source>
</evidence>
<evidence type="ECO:0000256" key="17">
    <source>
        <dbReference type="SAM" id="MobiDB-lite"/>
    </source>
</evidence>
<dbReference type="Pfam" id="PF13246">
    <property type="entry name" value="Cation_ATPase"/>
    <property type="match status" value="1"/>
</dbReference>
<name>A0A8C1IDW5_CYPCA</name>
<feature type="binding site" evidence="14">
    <location>
        <position position="666"/>
    </location>
    <ligand>
        <name>ATP</name>
        <dbReference type="ChEBI" id="CHEBI:30616"/>
    </ligand>
</feature>
<evidence type="ECO:0000256" key="4">
    <source>
        <dbReference type="ARBA" id="ARBA00022692"/>
    </source>
</evidence>
<feature type="domain" description="P-type ATPase C-terminal" evidence="19">
    <location>
        <begin position="778"/>
        <end position="1030"/>
    </location>
</feature>
<feature type="binding site" evidence="14">
    <location>
        <position position="668"/>
    </location>
    <ligand>
        <name>ATP</name>
        <dbReference type="ChEBI" id="CHEBI:30616"/>
    </ligand>
</feature>
<comment type="catalytic activity">
    <reaction evidence="12 16">
        <text>ATP + H2O + phospholipidSide 1 = ADP + phosphate + phospholipidSide 2.</text>
        <dbReference type="EC" id="7.6.2.1"/>
    </reaction>
</comment>
<dbReference type="FunFam" id="3.40.50.1000:FF:000001">
    <property type="entry name" value="Phospholipid-transporting ATPase IC"/>
    <property type="match status" value="1"/>
</dbReference>
<evidence type="ECO:0000256" key="6">
    <source>
        <dbReference type="ARBA" id="ARBA00022741"/>
    </source>
</evidence>
<feature type="binding site" evidence="14">
    <location>
        <position position="488"/>
    </location>
    <ligand>
        <name>ATP</name>
        <dbReference type="ChEBI" id="CHEBI:30616"/>
    </ligand>
</feature>
<dbReference type="GO" id="GO:0005802">
    <property type="term" value="C:trans-Golgi network"/>
    <property type="evidence" value="ECO:0007669"/>
    <property type="project" value="TreeGrafter"/>
</dbReference>
<dbReference type="PANTHER" id="PTHR24092">
    <property type="entry name" value="PROBABLE PHOSPHOLIPID-TRANSPORTING ATPASE"/>
    <property type="match status" value="1"/>
</dbReference>
<dbReference type="SUPFAM" id="SSF56784">
    <property type="entry name" value="HAD-like"/>
    <property type="match status" value="1"/>
</dbReference>
<feature type="binding site" evidence="15">
    <location>
        <position position="756"/>
    </location>
    <ligand>
        <name>Mg(2+)</name>
        <dbReference type="ChEBI" id="CHEBI:18420"/>
    </ligand>
</feature>
<evidence type="ECO:0000256" key="13">
    <source>
        <dbReference type="PIRSR" id="PIRSR606539-1"/>
    </source>
</evidence>
<proteinExistence type="inferred from homology"/>
<keyword evidence="4 16" id="KW-0812">Transmembrane</keyword>
<evidence type="ECO:0000313" key="21">
    <source>
        <dbReference type="Proteomes" id="UP000694427"/>
    </source>
</evidence>
<feature type="binding site" evidence="14">
    <location>
        <position position="387"/>
    </location>
    <ligand>
        <name>ATP</name>
        <dbReference type="ChEBI" id="CHEBI:30616"/>
    </ligand>
</feature>
<feature type="binding site" evidence="14">
    <location>
        <position position="386"/>
    </location>
    <ligand>
        <name>ATP</name>
        <dbReference type="ChEBI" id="CHEBI:30616"/>
    </ligand>
</feature>
<feature type="binding site" evidence="14">
    <location>
        <position position="726"/>
    </location>
    <ligand>
        <name>ATP</name>
        <dbReference type="ChEBI" id="CHEBI:30616"/>
    </ligand>
</feature>
<keyword evidence="7 14" id="KW-0067">ATP-binding</keyword>
<dbReference type="NCBIfam" id="TIGR01494">
    <property type="entry name" value="ATPase_P-type"/>
    <property type="match status" value="1"/>
</dbReference>
<dbReference type="Ensembl" id="ENSCCRT00010017531.1">
    <property type="protein sequence ID" value="ENSCCRP00010016113.1"/>
    <property type="gene ID" value="ENSCCRG00010006276.1"/>
</dbReference>
<evidence type="ECO:0000256" key="11">
    <source>
        <dbReference type="ARBA" id="ARBA00023136"/>
    </source>
</evidence>
<dbReference type="Gene3D" id="3.40.1110.10">
    <property type="entry name" value="Calcium-transporting ATPase, cytoplasmic domain N"/>
    <property type="match status" value="1"/>
</dbReference>
<dbReference type="Gene3D" id="3.40.50.1000">
    <property type="entry name" value="HAD superfamily/HAD-like"/>
    <property type="match status" value="1"/>
</dbReference>
<feature type="transmembrane region" description="Helical" evidence="16">
    <location>
        <begin position="1001"/>
        <end position="1023"/>
    </location>
</feature>
<evidence type="ECO:0000256" key="9">
    <source>
        <dbReference type="ARBA" id="ARBA00022967"/>
    </source>
</evidence>
<reference evidence="20" key="1">
    <citation type="submission" date="2025-08" db="UniProtKB">
        <authorList>
            <consortium name="Ensembl"/>
        </authorList>
    </citation>
    <scope>IDENTIFICATION</scope>
</reference>
<feature type="binding site" evidence="14">
    <location>
        <position position="667"/>
    </location>
    <ligand>
        <name>ATP</name>
        <dbReference type="ChEBI" id="CHEBI:30616"/>
    </ligand>
</feature>
<keyword evidence="9 16" id="KW-1278">Translocase</keyword>
<feature type="binding site" evidence="14">
    <location>
        <position position="529"/>
    </location>
    <ligand>
        <name>ATP</name>
        <dbReference type="ChEBI" id="CHEBI:30616"/>
    </ligand>
</feature>
<keyword evidence="21" id="KW-1185">Reference proteome</keyword>
<keyword evidence="5 15" id="KW-0479">Metal-binding</keyword>
<dbReference type="InterPro" id="IPR023214">
    <property type="entry name" value="HAD_sf"/>
</dbReference>
<dbReference type="InterPro" id="IPR023299">
    <property type="entry name" value="ATPase_P-typ_cyto_dom_N"/>
</dbReference>
<dbReference type="CDD" id="cd02073">
    <property type="entry name" value="P-type_ATPase_APLT_Dnf-like"/>
    <property type="match status" value="1"/>
</dbReference>
<dbReference type="InterPro" id="IPR032631">
    <property type="entry name" value="P-type_ATPase_N"/>
</dbReference>
<organism evidence="20 21">
    <name type="scientific">Cyprinus carpio</name>
    <name type="common">Common carp</name>
    <dbReference type="NCBI Taxonomy" id="7962"/>
    <lineage>
        <taxon>Eukaryota</taxon>
        <taxon>Metazoa</taxon>
        <taxon>Chordata</taxon>
        <taxon>Craniata</taxon>
        <taxon>Vertebrata</taxon>
        <taxon>Euteleostomi</taxon>
        <taxon>Actinopterygii</taxon>
        <taxon>Neopterygii</taxon>
        <taxon>Teleostei</taxon>
        <taxon>Ostariophysi</taxon>
        <taxon>Cypriniformes</taxon>
        <taxon>Cyprinidae</taxon>
        <taxon>Cyprininae</taxon>
        <taxon>Cyprinus</taxon>
    </lineage>
</organism>
<keyword evidence="10 16" id="KW-1133">Transmembrane helix</keyword>
<dbReference type="InterPro" id="IPR032630">
    <property type="entry name" value="P_typ_ATPase_c"/>
</dbReference>
<dbReference type="NCBIfam" id="TIGR01652">
    <property type="entry name" value="ATPase-Plipid"/>
    <property type="match status" value="1"/>
</dbReference>